<evidence type="ECO:0000313" key="3">
    <source>
        <dbReference type="Proteomes" id="UP000054007"/>
    </source>
</evidence>
<sequence>MDISSSSSSSSSCSLRMVNLDATSFTGRAPAPASTGVSTVPAAIPAVQQGSSSLTLPPSPLPPPAARTECDAIPASCDLCQFKFERERNAGAVSRHKAGRICKDRQNALAYLRQTASDSCPIPAESSTPEPTPGHASRHIPTPASGHTPASALTFGPIPAPAPTFAPQAPTTLTHAERVQLRTSQTYTFHVMPASAPPPSSRYRPLPLPGSTDATQTHTHQNDSASTSPQTQATTSSSPQTLLHPTASTPATLPHHTAPTTLHVTTSVAAPPHIVHSPRTCEFCGYTFAAAATQSSVVRHQQGGRCLSKRGIIRTSSRTSSFCSLCKLPFLEGNTPYSIRQHQAGARCRERRMCAVDGDRKQKEKGDDAMEE</sequence>
<dbReference type="Proteomes" id="UP000054007">
    <property type="component" value="Unassembled WGS sequence"/>
</dbReference>
<feature type="region of interest" description="Disordered" evidence="1">
    <location>
        <begin position="118"/>
        <end position="168"/>
    </location>
</feature>
<accession>A0A0D7BSR6</accession>
<organism evidence="2 3">
    <name type="scientific">Cylindrobasidium torrendii FP15055 ss-10</name>
    <dbReference type="NCBI Taxonomy" id="1314674"/>
    <lineage>
        <taxon>Eukaryota</taxon>
        <taxon>Fungi</taxon>
        <taxon>Dikarya</taxon>
        <taxon>Basidiomycota</taxon>
        <taxon>Agaricomycotina</taxon>
        <taxon>Agaricomycetes</taxon>
        <taxon>Agaricomycetidae</taxon>
        <taxon>Agaricales</taxon>
        <taxon>Marasmiineae</taxon>
        <taxon>Physalacriaceae</taxon>
        <taxon>Cylindrobasidium</taxon>
    </lineage>
</organism>
<name>A0A0D7BSR6_9AGAR</name>
<feature type="compositionally biased region" description="Polar residues" evidence="1">
    <location>
        <begin position="212"/>
        <end position="223"/>
    </location>
</feature>
<evidence type="ECO:0000256" key="1">
    <source>
        <dbReference type="SAM" id="MobiDB-lite"/>
    </source>
</evidence>
<feature type="compositionally biased region" description="Low complexity" evidence="1">
    <location>
        <begin position="224"/>
        <end position="257"/>
    </location>
</feature>
<proteinExistence type="predicted"/>
<reference evidence="2 3" key="1">
    <citation type="journal article" date="2015" name="Fungal Genet. Biol.">
        <title>Evolution of novel wood decay mechanisms in Agaricales revealed by the genome sequences of Fistulina hepatica and Cylindrobasidium torrendii.</title>
        <authorList>
            <person name="Floudas D."/>
            <person name="Held B.W."/>
            <person name="Riley R."/>
            <person name="Nagy L.G."/>
            <person name="Koehler G."/>
            <person name="Ransdell A.S."/>
            <person name="Younus H."/>
            <person name="Chow J."/>
            <person name="Chiniquy J."/>
            <person name="Lipzen A."/>
            <person name="Tritt A."/>
            <person name="Sun H."/>
            <person name="Haridas S."/>
            <person name="LaButti K."/>
            <person name="Ohm R.A."/>
            <person name="Kues U."/>
            <person name="Blanchette R.A."/>
            <person name="Grigoriev I.V."/>
            <person name="Minto R.E."/>
            <person name="Hibbett D.S."/>
        </authorList>
    </citation>
    <scope>NUCLEOTIDE SEQUENCE [LARGE SCALE GENOMIC DNA]</scope>
    <source>
        <strain evidence="2 3">FP15055 ss-10</strain>
    </source>
</reference>
<gene>
    <name evidence="2" type="ORF">CYLTODRAFT_417664</name>
</gene>
<protein>
    <submittedName>
        <fullName evidence="2">Uncharacterized protein</fullName>
    </submittedName>
</protein>
<evidence type="ECO:0000313" key="2">
    <source>
        <dbReference type="EMBL" id="KIY72656.1"/>
    </source>
</evidence>
<keyword evidence="3" id="KW-1185">Reference proteome</keyword>
<feature type="region of interest" description="Disordered" evidence="1">
    <location>
        <begin position="191"/>
        <end position="257"/>
    </location>
</feature>
<dbReference type="EMBL" id="KN880441">
    <property type="protein sequence ID" value="KIY72656.1"/>
    <property type="molecule type" value="Genomic_DNA"/>
</dbReference>
<dbReference type="AlphaFoldDB" id="A0A0D7BSR6"/>